<protein>
    <submittedName>
        <fullName evidence="1">Uncharacterized protein</fullName>
    </submittedName>
</protein>
<gene>
    <name evidence="1" type="ORF">BV87_05995</name>
</gene>
<dbReference type="EMBL" id="CP020925">
    <property type="protein sequence ID" value="ATP17978.1"/>
    <property type="molecule type" value="Genomic_DNA"/>
</dbReference>
<name>A0A0J9CW22_SPHYA</name>
<evidence type="ECO:0000313" key="2">
    <source>
        <dbReference type="Proteomes" id="UP000037029"/>
    </source>
</evidence>
<proteinExistence type="predicted"/>
<dbReference type="AlphaFoldDB" id="A0A0J9CW22"/>
<dbReference type="RefSeq" id="WP_048938934.1">
    <property type="nucleotide sequence ID" value="NZ_CP020925.1"/>
</dbReference>
<sequence length="119" mass="12927">MTVEKNFPKPPGGKLVCEDGQSAVIRIKGGEITASCHSPDPGVTLWRNGQLTLEAKNWLLGVVKDEWRSLSAPLSFDDQEILESRVYEFRGRDGLNVRVEFSPPEVSKGRGGGGMTLAG</sequence>
<accession>A0A0J9CW22</accession>
<reference evidence="1 2" key="1">
    <citation type="submission" date="2017-04" db="EMBL/GenBank/DDBJ databases">
        <title>Characterization, genome and methylation analysis of a phthalic acid esters degrading strain Sphingobium yanoikuyae SHJ.</title>
        <authorList>
            <person name="Feng L."/>
        </authorList>
    </citation>
    <scope>NUCLEOTIDE SEQUENCE [LARGE SCALE GENOMIC DNA]</scope>
    <source>
        <strain evidence="1 2">SHJ</strain>
    </source>
</reference>
<dbReference type="Proteomes" id="UP000037029">
    <property type="component" value="Chromosome"/>
</dbReference>
<evidence type="ECO:0000313" key="1">
    <source>
        <dbReference type="EMBL" id="ATP17978.1"/>
    </source>
</evidence>
<organism evidence="1 2">
    <name type="scientific">Sphingobium yanoikuyae</name>
    <name type="common">Sphingomonas yanoikuyae</name>
    <dbReference type="NCBI Taxonomy" id="13690"/>
    <lineage>
        <taxon>Bacteria</taxon>
        <taxon>Pseudomonadati</taxon>
        <taxon>Pseudomonadota</taxon>
        <taxon>Alphaproteobacteria</taxon>
        <taxon>Sphingomonadales</taxon>
        <taxon>Sphingomonadaceae</taxon>
        <taxon>Sphingobium</taxon>
    </lineage>
</organism>